<keyword evidence="3" id="KW-1185">Reference proteome</keyword>
<name>A0ABW9KE11_9FIRM</name>
<feature type="domain" description="MobA/VirD2-like nuclease" evidence="1">
    <location>
        <begin position="46"/>
        <end position="156"/>
    </location>
</feature>
<reference evidence="2 3" key="1">
    <citation type="journal article" date="2024" name="Anaerobe">
        <title>The identification of Finegoldia dalianensis sp. nov., isolated from the pus of a patient with skin abscess and genomic analysis of the strains belonging to Finegoldia genus.</title>
        <authorList>
            <person name="Li Y."/>
            <person name="Wang Y."/>
            <person name="Xiao D."/>
            <person name="Wang J."/>
            <person name="Jin D."/>
        </authorList>
    </citation>
    <scope>NUCLEOTIDE SEQUENCE [LARGE SCALE GENOMIC DNA]</scope>
    <source>
        <strain evidence="2 3">LY240594</strain>
    </source>
</reference>
<dbReference type="RefSeq" id="WP_412702065.1">
    <property type="nucleotide sequence ID" value="NZ_JBDLBQ010000007.1"/>
</dbReference>
<protein>
    <submittedName>
        <fullName evidence="2">Relaxase/mobilization nuclease domain-containing protein</fullName>
    </submittedName>
</protein>
<evidence type="ECO:0000259" key="1">
    <source>
        <dbReference type="Pfam" id="PF03432"/>
    </source>
</evidence>
<proteinExistence type="predicted"/>
<accession>A0ABW9KE11</accession>
<evidence type="ECO:0000313" key="2">
    <source>
        <dbReference type="EMBL" id="MFN2102928.1"/>
    </source>
</evidence>
<dbReference type="Proteomes" id="UP001634413">
    <property type="component" value="Unassembled WGS sequence"/>
</dbReference>
<dbReference type="InterPro" id="IPR005094">
    <property type="entry name" value="Endonuclease_MobA/VirD2"/>
</dbReference>
<comment type="caution">
    <text evidence="2">The sequence shown here is derived from an EMBL/GenBank/DDBJ whole genome shotgun (WGS) entry which is preliminary data.</text>
</comment>
<evidence type="ECO:0000313" key="3">
    <source>
        <dbReference type="Proteomes" id="UP001634413"/>
    </source>
</evidence>
<sequence length="419" mass="49956">MAYLKVRSIKDISSSLDYIEKDEQTYYGLLVNELNGGRCEIENKVSSPIIACDSFVKYGIEYENKLKNEGLSIICSFDPQDKLTVTEALEITKEIMKEEFPNQPMVLASHVNGRNIHTHTIVSNYYNNSVNNYERLYSIQSKLRKNLNDVCIERGLSSMYELIWNEINNRIYQPSERLERKNKEIDINFKYRDKKKFSKREILDFKIRSIIYEKAYSANNAIELFKEKGLKVKEENGIIYIKNQEKDRYRKLSKVIVGVNTKSDLDKEIKSLYEKPKEELPKENIKDILKSKDMKKLSTLRDNVLSVHEKYFYMKNMFASLKIKRKENESFDDYRRRYKEEEKIFISKSSAFEIKILSDLDEDDEYLKKLLFSNTSKVKEMFNMLIEKANNKLFNREKEMEMNNEYKEIEEKEIGREYY</sequence>
<dbReference type="Pfam" id="PF03432">
    <property type="entry name" value="Relaxase"/>
    <property type="match status" value="1"/>
</dbReference>
<dbReference type="EMBL" id="JBDLBQ010000007">
    <property type="protein sequence ID" value="MFN2102928.1"/>
    <property type="molecule type" value="Genomic_DNA"/>
</dbReference>
<gene>
    <name evidence="2" type="ORF">ABDJ34_08435</name>
</gene>
<organism evidence="2 3">
    <name type="scientific">Finegoldia dalianensis</name>
    <dbReference type="NCBI Taxonomy" id="3145239"/>
    <lineage>
        <taxon>Bacteria</taxon>
        <taxon>Bacillati</taxon>
        <taxon>Bacillota</taxon>
        <taxon>Tissierellia</taxon>
        <taxon>Tissierellales</taxon>
        <taxon>Peptoniphilaceae</taxon>
        <taxon>Finegoldia</taxon>
    </lineage>
</organism>